<gene>
    <name evidence="1" type="ORF">FDG2_0520</name>
</gene>
<keyword evidence="2" id="KW-1185">Reference proteome</keyword>
<accession>A0A1C3NTQ3</accession>
<reference evidence="2" key="1">
    <citation type="submission" date="2016-02" db="EMBL/GenBank/DDBJ databases">
        <authorList>
            <person name="Wibberg D."/>
        </authorList>
    </citation>
    <scope>NUCLEOTIDE SEQUENCE [LARGE SCALE GENOMIC DNA]</scope>
</reference>
<evidence type="ECO:0000313" key="1">
    <source>
        <dbReference type="EMBL" id="SBW18100.1"/>
    </source>
</evidence>
<sequence>MRGLKRLRSAQVIGSGHAFVQNIRRGHYEISADAEPDPRLSAAFTELTLAV</sequence>
<organism evidence="1 2">
    <name type="scientific">Candidatus Protofrankia californiensis</name>
    <dbReference type="NCBI Taxonomy" id="1839754"/>
    <lineage>
        <taxon>Bacteria</taxon>
        <taxon>Bacillati</taxon>
        <taxon>Actinomycetota</taxon>
        <taxon>Actinomycetes</taxon>
        <taxon>Frankiales</taxon>
        <taxon>Frankiaceae</taxon>
        <taxon>Protofrankia</taxon>
    </lineage>
</organism>
<proteinExistence type="predicted"/>
<evidence type="ECO:0008006" key="3">
    <source>
        <dbReference type="Google" id="ProtNLM"/>
    </source>
</evidence>
<protein>
    <recommendedName>
        <fullName evidence="3">Transposase</fullName>
    </recommendedName>
</protein>
<evidence type="ECO:0000313" key="2">
    <source>
        <dbReference type="Proteomes" id="UP000199013"/>
    </source>
</evidence>
<dbReference type="EMBL" id="FLUV01000207">
    <property type="protein sequence ID" value="SBW18100.1"/>
    <property type="molecule type" value="Genomic_DNA"/>
</dbReference>
<name>A0A1C3NTQ3_9ACTN</name>
<dbReference type="AlphaFoldDB" id="A0A1C3NTQ3"/>
<dbReference type="Proteomes" id="UP000199013">
    <property type="component" value="Unassembled WGS sequence"/>
</dbReference>